<evidence type="ECO:0000256" key="1">
    <source>
        <dbReference type="SAM" id="MobiDB-lite"/>
    </source>
</evidence>
<feature type="region of interest" description="Disordered" evidence="1">
    <location>
        <begin position="47"/>
        <end position="105"/>
    </location>
</feature>
<comment type="caution">
    <text evidence="2">The sequence shown here is derived from an EMBL/GenBank/DDBJ whole genome shotgun (WGS) entry which is preliminary data.</text>
</comment>
<keyword evidence="3" id="KW-1185">Reference proteome</keyword>
<proteinExistence type="predicted"/>
<organism evidence="2 3">
    <name type="scientific">Phytophthora citrophthora</name>
    <dbReference type="NCBI Taxonomy" id="4793"/>
    <lineage>
        <taxon>Eukaryota</taxon>
        <taxon>Sar</taxon>
        <taxon>Stramenopiles</taxon>
        <taxon>Oomycota</taxon>
        <taxon>Peronosporomycetes</taxon>
        <taxon>Peronosporales</taxon>
        <taxon>Peronosporaceae</taxon>
        <taxon>Phytophthora</taxon>
    </lineage>
</organism>
<dbReference type="Proteomes" id="UP001259832">
    <property type="component" value="Unassembled WGS sequence"/>
</dbReference>
<evidence type="ECO:0000313" key="3">
    <source>
        <dbReference type="Proteomes" id="UP001259832"/>
    </source>
</evidence>
<feature type="compositionally biased region" description="Polar residues" evidence="1">
    <location>
        <begin position="63"/>
        <end position="73"/>
    </location>
</feature>
<accession>A0AAD9G080</accession>
<evidence type="ECO:0000313" key="2">
    <source>
        <dbReference type="EMBL" id="KAK1929411.1"/>
    </source>
</evidence>
<dbReference type="AlphaFoldDB" id="A0AAD9G080"/>
<name>A0AAD9G080_9STRA</name>
<reference evidence="2" key="1">
    <citation type="submission" date="2023-08" db="EMBL/GenBank/DDBJ databases">
        <title>Reference Genome Resource for the Citrus Pathogen Phytophthora citrophthora.</title>
        <authorList>
            <person name="Moller H."/>
            <person name="Coetzee B."/>
            <person name="Rose L.J."/>
            <person name="Van Niekerk J.M."/>
        </authorList>
    </citation>
    <scope>NUCLEOTIDE SEQUENCE</scope>
    <source>
        <strain evidence="2">STE-U-9442</strain>
    </source>
</reference>
<sequence>MARVWKTGVQRDAVLHSSAPIKKGKTRRKRTAKQIRAAKIARAAARAATAATDSGETGPENPPCTTVEDTGSGTEVRAQWSSHDPVVASPPPNVTKTGYVSDSRAKKGKERVLGLSHLQIYQRHSLACARVRCFVDDAIVEAMDAVQAAEPMNCVTTSTKNLTFAPDQPSTATKQTPTASRHTLTAIKRTPTATKRTTIVAEETTTPDQYITPRLYYEIYGGYYTGRDISVDRRFATTVEVWEVAYINDRREGALGMENRVLWVHPDRSCKRLYQRTWEQAVKLRKDDFSEEMAVVDRWKASDVPVFEDFWRTDQVGVGLLGADEDNLCVFNALKRAAELLDRPDLVTQQDIEQFVEDRLVLYNQDLREGATWVDVRDFMIRLRDAGRDISYNAFVKTNYMTPGRRGARVMREITLGDGVYIVAAYNHSHVGHAAVLTVQGNTRLVYDKNDKQGKPISSTRGWINFYAFIRPFIIFKETSTRENLERTKR</sequence>
<protein>
    <submittedName>
        <fullName evidence="2">Uncharacterized protein</fullName>
    </submittedName>
</protein>
<gene>
    <name evidence="2" type="ORF">P3T76_015163</name>
</gene>
<dbReference type="EMBL" id="JASMQC010000049">
    <property type="protein sequence ID" value="KAK1929411.1"/>
    <property type="molecule type" value="Genomic_DNA"/>
</dbReference>